<evidence type="ECO:0000313" key="7">
    <source>
        <dbReference type="EMBL" id="SEL32394.1"/>
    </source>
</evidence>
<dbReference type="Pfam" id="PF09678">
    <property type="entry name" value="Caa3_CtaG"/>
    <property type="match status" value="1"/>
</dbReference>
<dbReference type="InterPro" id="IPR019108">
    <property type="entry name" value="Caa3_assmbl_CtaG-rel"/>
</dbReference>
<evidence type="ECO:0000256" key="2">
    <source>
        <dbReference type="ARBA" id="ARBA00022475"/>
    </source>
</evidence>
<gene>
    <name evidence="7" type="ORF">SAMN04488526_2462</name>
</gene>
<dbReference type="EMBL" id="FNZQ01000004">
    <property type="protein sequence ID" value="SEL32394.1"/>
    <property type="molecule type" value="Genomic_DNA"/>
</dbReference>
<sequence length="162" mass="17645">MAQHITLMGLAAPLLGMGQPLATMTRALPRRWQRWFGALPQAAAWRRANGLLNAPGVATALMLGVFLFWQAPRALAVALEDDLVHAVMHGSTFAAALTFWTIIARSGNRGFWGFHFLFSYLLVAWQCAPNGDPFRGIGGTRTLIGSMTLVCLALIGLILRRS</sequence>
<evidence type="ECO:0000256" key="3">
    <source>
        <dbReference type="ARBA" id="ARBA00022692"/>
    </source>
</evidence>
<protein>
    <submittedName>
        <fullName evidence="7">Cytochrome c oxidase caa3 assembly factor (Caa3_CtaG)</fullName>
    </submittedName>
</protein>
<dbReference type="AlphaFoldDB" id="A0A1H7PAB7"/>
<proteinExistence type="predicted"/>
<keyword evidence="2" id="KW-1003">Cell membrane</keyword>
<keyword evidence="3 6" id="KW-0812">Transmembrane</keyword>
<organism evidence="7 8">
    <name type="scientific">Jannaschia helgolandensis</name>
    <dbReference type="NCBI Taxonomy" id="188906"/>
    <lineage>
        <taxon>Bacteria</taxon>
        <taxon>Pseudomonadati</taxon>
        <taxon>Pseudomonadota</taxon>
        <taxon>Alphaproteobacteria</taxon>
        <taxon>Rhodobacterales</taxon>
        <taxon>Roseobacteraceae</taxon>
        <taxon>Jannaschia</taxon>
    </lineage>
</organism>
<feature type="transmembrane region" description="Helical" evidence="6">
    <location>
        <begin position="110"/>
        <end position="128"/>
    </location>
</feature>
<feature type="transmembrane region" description="Helical" evidence="6">
    <location>
        <begin position="83"/>
        <end position="104"/>
    </location>
</feature>
<feature type="transmembrane region" description="Helical" evidence="6">
    <location>
        <begin position="140"/>
        <end position="159"/>
    </location>
</feature>
<comment type="subcellular location">
    <subcellularLocation>
        <location evidence="1">Cell membrane</location>
        <topology evidence="1">Multi-pass membrane protein</topology>
    </subcellularLocation>
</comment>
<reference evidence="7 8" key="1">
    <citation type="submission" date="2016-10" db="EMBL/GenBank/DDBJ databases">
        <authorList>
            <person name="de Groot N.N."/>
        </authorList>
    </citation>
    <scope>NUCLEOTIDE SEQUENCE [LARGE SCALE GENOMIC DNA]</scope>
    <source>
        <strain evidence="7 8">DSM 14858</strain>
    </source>
</reference>
<keyword evidence="8" id="KW-1185">Reference proteome</keyword>
<keyword evidence="4 6" id="KW-1133">Transmembrane helix</keyword>
<dbReference type="OrthoDB" id="259025at2"/>
<evidence type="ECO:0000256" key="6">
    <source>
        <dbReference type="SAM" id="Phobius"/>
    </source>
</evidence>
<accession>A0A1H7PAB7</accession>
<evidence type="ECO:0000256" key="4">
    <source>
        <dbReference type="ARBA" id="ARBA00022989"/>
    </source>
</evidence>
<evidence type="ECO:0000256" key="5">
    <source>
        <dbReference type="ARBA" id="ARBA00023136"/>
    </source>
</evidence>
<evidence type="ECO:0000256" key="1">
    <source>
        <dbReference type="ARBA" id="ARBA00004651"/>
    </source>
</evidence>
<feature type="transmembrane region" description="Helical" evidence="6">
    <location>
        <begin position="51"/>
        <end position="71"/>
    </location>
</feature>
<dbReference type="Proteomes" id="UP000199283">
    <property type="component" value="Unassembled WGS sequence"/>
</dbReference>
<keyword evidence="5 6" id="KW-0472">Membrane</keyword>
<evidence type="ECO:0000313" key="8">
    <source>
        <dbReference type="Proteomes" id="UP000199283"/>
    </source>
</evidence>
<name>A0A1H7PAB7_9RHOB</name>
<dbReference type="GO" id="GO:0005886">
    <property type="term" value="C:plasma membrane"/>
    <property type="evidence" value="ECO:0007669"/>
    <property type="project" value="UniProtKB-SubCell"/>
</dbReference>